<keyword evidence="4 5" id="KW-0472">Membrane</keyword>
<dbReference type="GO" id="GO:0016020">
    <property type="term" value="C:membrane"/>
    <property type="evidence" value="ECO:0007669"/>
    <property type="project" value="UniProtKB-SubCell"/>
</dbReference>
<accession>A0A3A5L0M3</accession>
<dbReference type="NCBIfam" id="NF037968">
    <property type="entry name" value="SemiSWEET_2"/>
    <property type="match status" value="1"/>
</dbReference>
<organism evidence="6 7">
    <name type="scientific">Mesorhizobium waimense</name>
    <dbReference type="NCBI Taxonomy" id="1300307"/>
    <lineage>
        <taxon>Bacteria</taxon>
        <taxon>Pseudomonadati</taxon>
        <taxon>Pseudomonadota</taxon>
        <taxon>Alphaproteobacteria</taxon>
        <taxon>Hyphomicrobiales</taxon>
        <taxon>Phyllobacteriaceae</taxon>
        <taxon>Mesorhizobium</taxon>
    </lineage>
</organism>
<evidence type="ECO:0000256" key="3">
    <source>
        <dbReference type="ARBA" id="ARBA00022989"/>
    </source>
</evidence>
<dbReference type="Pfam" id="PF04193">
    <property type="entry name" value="PQ-loop"/>
    <property type="match status" value="1"/>
</dbReference>
<feature type="transmembrane region" description="Helical" evidence="5">
    <location>
        <begin position="15"/>
        <end position="35"/>
    </location>
</feature>
<evidence type="ECO:0000256" key="4">
    <source>
        <dbReference type="ARBA" id="ARBA00023136"/>
    </source>
</evidence>
<dbReference type="InterPro" id="IPR047662">
    <property type="entry name" value="SemiSWEET"/>
</dbReference>
<evidence type="ECO:0000256" key="1">
    <source>
        <dbReference type="ARBA" id="ARBA00004141"/>
    </source>
</evidence>
<evidence type="ECO:0000313" key="7">
    <source>
        <dbReference type="Proteomes" id="UP000272706"/>
    </source>
</evidence>
<dbReference type="Gene3D" id="1.20.1280.290">
    <property type="match status" value="1"/>
</dbReference>
<dbReference type="AlphaFoldDB" id="A0A3A5L0M3"/>
<comment type="subcellular location">
    <subcellularLocation>
        <location evidence="1">Membrane</location>
        <topology evidence="1">Multi-pass membrane protein</topology>
    </subcellularLocation>
</comment>
<feature type="transmembrane region" description="Helical" evidence="5">
    <location>
        <begin position="74"/>
        <end position="94"/>
    </location>
</feature>
<keyword evidence="3 5" id="KW-1133">Transmembrane helix</keyword>
<sequence length="99" mass="10613">MVHRTIAAPSKVPPLHPTIEIIGAFAALITTLGWIPQVAKVARERRAGDISLFATGSIATGVFLWTLYGLLIGSWPVILANGVTFLFVIAILGMKLRFG</sequence>
<dbReference type="InterPro" id="IPR006603">
    <property type="entry name" value="PQ-loop_rpt"/>
</dbReference>
<evidence type="ECO:0000256" key="2">
    <source>
        <dbReference type="ARBA" id="ARBA00022692"/>
    </source>
</evidence>
<evidence type="ECO:0000313" key="6">
    <source>
        <dbReference type="EMBL" id="RJT39285.1"/>
    </source>
</evidence>
<name>A0A3A5L0M3_9HYPH</name>
<dbReference type="OrthoDB" id="9814012at2"/>
<comment type="caution">
    <text evidence="6">The sequence shown here is derived from an EMBL/GenBank/DDBJ whole genome shotgun (WGS) entry which is preliminary data.</text>
</comment>
<reference evidence="6 7" key="1">
    <citation type="submission" date="2018-09" db="EMBL/GenBank/DDBJ databases">
        <title>Mesorhizobium carmichaelinearum sp. nov. isolated from Carmichaelinea spp. root nodules in New Zealand.</title>
        <authorList>
            <person name="De Meyer S.E."/>
        </authorList>
    </citation>
    <scope>NUCLEOTIDE SEQUENCE [LARGE SCALE GENOMIC DNA]</scope>
    <source>
        <strain evidence="6 7">ICMP19557</strain>
    </source>
</reference>
<feature type="transmembrane region" description="Helical" evidence="5">
    <location>
        <begin position="47"/>
        <end position="68"/>
    </location>
</feature>
<dbReference type="GO" id="GO:0051119">
    <property type="term" value="F:sugar transmembrane transporter activity"/>
    <property type="evidence" value="ECO:0007669"/>
    <property type="project" value="InterPro"/>
</dbReference>
<dbReference type="EMBL" id="QZWZ01000009">
    <property type="protein sequence ID" value="RJT39285.1"/>
    <property type="molecule type" value="Genomic_DNA"/>
</dbReference>
<proteinExistence type="predicted"/>
<gene>
    <name evidence="6" type="ORF">D3227_13870</name>
</gene>
<evidence type="ECO:0000256" key="5">
    <source>
        <dbReference type="SAM" id="Phobius"/>
    </source>
</evidence>
<keyword evidence="7" id="KW-1185">Reference proteome</keyword>
<protein>
    <recommendedName>
        <fullName evidence="8">MtN3 and saliva related transmembrane protein</fullName>
    </recommendedName>
</protein>
<keyword evidence="2 5" id="KW-0812">Transmembrane</keyword>
<dbReference type="Proteomes" id="UP000272706">
    <property type="component" value="Unassembled WGS sequence"/>
</dbReference>
<evidence type="ECO:0008006" key="8">
    <source>
        <dbReference type="Google" id="ProtNLM"/>
    </source>
</evidence>